<sequence>MNKQPIGLVLGGGGARGLAHIGVLRALTEAGFDIRVVTGTSMGALVGAVYAQYPNVDYVEKKFRDFLDNPKFKPLKDLRFRQNKSYDPDDLLSQLSQEIKRRVVINLAAGRKGLLKSQRLMDAIIELVEDGLIEKTQIPFACAAVDLVSGKEVVFTSGPIRRAILASAAIPGILPPVEIGNQQLVDGAVGSNFPIRAARERGAGFVVTSNVSTEIVEQTEFNNVIDIIMRTNVIASTRLNQLTLRQADYVLQVPVGNVDWNDFEKLENLIRIGYYEAKKHTEAIAAGVKRHRSLRNNLKQKIVRILQAR</sequence>
<keyword evidence="3 4" id="KW-0443">Lipid metabolism</keyword>
<keyword evidence="1 4" id="KW-0378">Hydrolase</keyword>
<dbReference type="InterPro" id="IPR016035">
    <property type="entry name" value="Acyl_Trfase/lysoPLipase"/>
</dbReference>
<feature type="short sequence motif" description="GXGXXG" evidence="4">
    <location>
        <begin position="12"/>
        <end position="17"/>
    </location>
</feature>
<dbReference type="Pfam" id="PF01734">
    <property type="entry name" value="Patatin"/>
    <property type="match status" value="1"/>
</dbReference>
<dbReference type="PROSITE" id="PS51635">
    <property type="entry name" value="PNPLA"/>
    <property type="match status" value="1"/>
</dbReference>
<comment type="caution">
    <text evidence="6">The sequence shown here is derived from an EMBL/GenBank/DDBJ whole genome shotgun (WGS) entry which is preliminary data.</text>
</comment>
<dbReference type="AlphaFoldDB" id="A0A7V5UFN5"/>
<dbReference type="PANTHER" id="PTHR14226:SF29">
    <property type="entry name" value="NEUROPATHY TARGET ESTERASE SWS"/>
    <property type="match status" value="1"/>
</dbReference>
<feature type="short sequence motif" description="DGA/G" evidence="4">
    <location>
        <begin position="186"/>
        <end position="188"/>
    </location>
</feature>
<feature type="active site" description="Nucleophile" evidence="4">
    <location>
        <position position="41"/>
    </location>
</feature>
<dbReference type="InterPro" id="IPR050301">
    <property type="entry name" value="NTE"/>
</dbReference>
<dbReference type="GO" id="GO:0016787">
    <property type="term" value="F:hydrolase activity"/>
    <property type="evidence" value="ECO:0007669"/>
    <property type="project" value="UniProtKB-UniRule"/>
</dbReference>
<feature type="short sequence motif" description="GXSXG" evidence="4">
    <location>
        <begin position="39"/>
        <end position="43"/>
    </location>
</feature>
<name>A0A7V5UFN5_CALAY</name>
<dbReference type="PANTHER" id="PTHR14226">
    <property type="entry name" value="NEUROPATHY TARGET ESTERASE/SWISS CHEESE D.MELANOGASTER"/>
    <property type="match status" value="1"/>
</dbReference>
<evidence type="ECO:0000256" key="3">
    <source>
        <dbReference type="ARBA" id="ARBA00023098"/>
    </source>
</evidence>
<dbReference type="GO" id="GO:0016042">
    <property type="term" value="P:lipid catabolic process"/>
    <property type="evidence" value="ECO:0007669"/>
    <property type="project" value="UniProtKB-UniRule"/>
</dbReference>
<protein>
    <submittedName>
        <fullName evidence="6">Patatin</fullName>
    </submittedName>
</protein>
<evidence type="ECO:0000256" key="1">
    <source>
        <dbReference type="ARBA" id="ARBA00022801"/>
    </source>
</evidence>
<proteinExistence type="predicted"/>
<feature type="active site" description="Proton acceptor" evidence="4">
    <location>
        <position position="186"/>
    </location>
</feature>
<organism evidence="6">
    <name type="scientific">Caldithrix abyssi</name>
    <dbReference type="NCBI Taxonomy" id="187145"/>
    <lineage>
        <taxon>Bacteria</taxon>
        <taxon>Pseudomonadati</taxon>
        <taxon>Calditrichota</taxon>
        <taxon>Calditrichia</taxon>
        <taxon>Calditrichales</taxon>
        <taxon>Calditrichaceae</taxon>
        <taxon>Caldithrix</taxon>
    </lineage>
</organism>
<dbReference type="Gene3D" id="3.40.1090.10">
    <property type="entry name" value="Cytosolic phospholipase A2 catalytic domain"/>
    <property type="match status" value="2"/>
</dbReference>
<evidence type="ECO:0000256" key="4">
    <source>
        <dbReference type="PROSITE-ProRule" id="PRU01161"/>
    </source>
</evidence>
<evidence type="ECO:0000259" key="5">
    <source>
        <dbReference type="PROSITE" id="PS51635"/>
    </source>
</evidence>
<evidence type="ECO:0000256" key="2">
    <source>
        <dbReference type="ARBA" id="ARBA00022963"/>
    </source>
</evidence>
<dbReference type="InterPro" id="IPR002641">
    <property type="entry name" value="PNPLA_dom"/>
</dbReference>
<evidence type="ECO:0000313" key="6">
    <source>
        <dbReference type="EMBL" id="HHJ53474.1"/>
    </source>
</evidence>
<feature type="domain" description="PNPLA" evidence="5">
    <location>
        <begin position="8"/>
        <end position="199"/>
    </location>
</feature>
<dbReference type="EMBL" id="DROD01000620">
    <property type="protein sequence ID" value="HHJ53474.1"/>
    <property type="molecule type" value="Genomic_DNA"/>
</dbReference>
<gene>
    <name evidence="6" type="ORF">ENJ89_09795</name>
</gene>
<accession>A0A7V5UFN5</accession>
<dbReference type="Proteomes" id="UP000886124">
    <property type="component" value="Unassembled WGS sequence"/>
</dbReference>
<dbReference type="SUPFAM" id="SSF52151">
    <property type="entry name" value="FabD/lysophospholipase-like"/>
    <property type="match status" value="1"/>
</dbReference>
<keyword evidence="2 4" id="KW-0442">Lipid degradation</keyword>
<reference evidence="6" key="1">
    <citation type="journal article" date="2020" name="mSystems">
        <title>Genome- and Community-Level Interaction Insights into Carbon Utilization and Element Cycling Functions of Hydrothermarchaeota in Hydrothermal Sediment.</title>
        <authorList>
            <person name="Zhou Z."/>
            <person name="Liu Y."/>
            <person name="Xu W."/>
            <person name="Pan J."/>
            <person name="Luo Z.H."/>
            <person name="Li M."/>
        </authorList>
    </citation>
    <scope>NUCLEOTIDE SEQUENCE [LARGE SCALE GENOMIC DNA]</scope>
    <source>
        <strain evidence="6">HyVt-527</strain>
    </source>
</reference>